<gene>
    <name evidence="8" type="ORF">GCM10010094_81030</name>
</gene>
<keyword evidence="5 7" id="KW-0472">Membrane</keyword>
<protein>
    <submittedName>
        <fullName evidence="8">Uncharacterized protein</fullName>
    </submittedName>
</protein>
<accession>A0A917RI27</accession>
<proteinExistence type="inferred from homology"/>
<dbReference type="PROSITE" id="PS00221">
    <property type="entry name" value="MIP"/>
    <property type="match status" value="1"/>
</dbReference>
<dbReference type="Proteomes" id="UP000637788">
    <property type="component" value="Unassembled WGS sequence"/>
</dbReference>
<feature type="transmembrane region" description="Helical" evidence="7">
    <location>
        <begin position="205"/>
        <end position="223"/>
    </location>
</feature>
<dbReference type="Gene3D" id="1.20.1080.10">
    <property type="entry name" value="Glycerol uptake facilitator protein"/>
    <property type="match status" value="1"/>
</dbReference>
<dbReference type="SUPFAM" id="SSF81338">
    <property type="entry name" value="Aquaporin-like"/>
    <property type="match status" value="1"/>
</dbReference>
<dbReference type="PANTHER" id="PTHR45724">
    <property type="entry name" value="AQUAPORIN NIP2-1"/>
    <property type="match status" value="1"/>
</dbReference>
<evidence type="ECO:0000256" key="6">
    <source>
        <dbReference type="RuleBase" id="RU000477"/>
    </source>
</evidence>
<evidence type="ECO:0000256" key="3">
    <source>
        <dbReference type="ARBA" id="ARBA00022692"/>
    </source>
</evidence>
<dbReference type="InterPro" id="IPR034294">
    <property type="entry name" value="Aquaporin_transptr"/>
</dbReference>
<comment type="subcellular location">
    <subcellularLocation>
        <location evidence="1">Membrane</location>
        <topology evidence="1">Multi-pass membrane protein</topology>
    </subcellularLocation>
</comment>
<reference evidence="8" key="1">
    <citation type="journal article" date="2014" name="Int. J. Syst. Evol. Microbiol.">
        <title>Complete genome sequence of Corynebacterium casei LMG S-19264T (=DSM 44701T), isolated from a smear-ripened cheese.</title>
        <authorList>
            <consortium name="US DOE Joint Genome Institute (JGI-PGF)"/>
            <person name="Walter F."/>
            <person name="Albersmeier A."/>
            <person name="Kalinowski J."/>
            <person name="Ruckert C."/>
        </authorList>
    </citation>
    <scope>NUCLEOTIDE SEQUENCE</scope>
    <source>
        <strain evidence="8">JCM 3035</strain>
    </source>
</reference>
<organism evidence="8 9">
    <name type="scientific">Streptomyces flaveus</name>
    <dbReference type="NCBI Taxonomy" id="66370"/>
    <lineage>
        <taxon>Bacteria</taxon>
        <taxon>Bacillati</taxon>
        <taxon>Actinomycetota</taxon>
        <taxon>Actinomycetes</taxon>
        <taxon>Kitasatosporales</taxon>
        <taxon>Streptomycetaceae</taxon>
        <taxon>Streptomyces</taxon>
        <taxon>Streptomyces aurantiacus group</taxon>
    </lineage>
</organism>
<dbReference type="GO" id="GO:0015267">
    <property type="term" value="F:channel activity"/>
    <property type="evidence" value="ECO:0007669"/>
    <property type="project" value="InterPro"/>
</dbReference>
<dbReference type="InterPro" id="IPR023271">
    <property type="entry name" value="Aquaporin-like"/>
</dbReference>
<keyword evidence="4 7" id="KW-1133">Transmembrane helix</keyword>
<evidence type="ECO:0000313" key="8">
    <source>
        <dbReference type="EMBL" id="GGL08020.1"/>
    </source>
</evidence>
<feature type="transmembrane region" description="Helical" evidence="7">
    <location>
        <begin position="12"/>
        <end position="32"/>
    </location>
</feature>
<dbReference type="GO" id="GO:0016020">
    <property type="term" value="C:membrane"/>
    <property type="evidence" value="ECO:0007669"/>
    <property type="project" value="UniProtKB-SubCell"/>
</dbReference>
<reference evidence="8" key="2">
    <citation type="submission" date="2020-09" db="EMBL/GenBank/DDBJ databases">
        <authorList>
            <person name="Sun Q."/>
            <person name="Ohkuma M."/>
        </authorList>
    </citation>
    <scope>NUCLEOTIDE SEQUENCE</scope>
    <source>
        <strain evidence="8">JCM 3035</strain>
    </source>
</reference>
<evidence type="ECO:0000256" key="2">
    <source>
        <dbReference type="ARBA" id="ARBA00022448"/>
    </source>
</evidence>
<name>A0A917RI27_9ACTN</name>
<keyword evidence="2 6" id="KW-0813">Transport</keyword>
<dbReference type="EMBL" id="BMPQ01000035">
    <property type="protein sequence ID" value="GGL08020.1"/>
    <property type="molecule type" value="Genomic_DNA"/>
</dbReference>
<dbReference type="InterPro" id="IPR022357">
    <property type="entry name" value="MIP_CS"/>
</dbReference>
<evidence type="ECO:0000313" key="9">
    <source>
        <dbReference type="Proteomes" id="UP000637788"/>
    </source>
</evidence>
<evidence type="ECO:0000256" key="1">
    <source>
        <dbReference type="ARBA" id="ARBA00004141"/>
    </source>
</evidence>
<keyword evidence="3 6" id="KW-0812">Transmembrane</keyword>
<keyword evidence="9" id="KW-1185">Reference proteome</keyword>
<sequence length="260" mass="27451">MPTWREIAAEFLGTMVFLGLVLSVLVAVFASGSPVVTAIPSADLRRLLTGALVGCVIAGIVYSPVGRISGGHLNPAVTLAFLRLGKITWRGAAGYVAAQVAGATLGAVVVFLAWGRHATSIDLGVTEPGVGGTWAAAAVEAAMTFLLVTLILNFVDRPLLMPFTGAAVGLLVLWLIFACAPVSGTSLNPARSLGPALVSRTWPHLWIYLIAPPVGALAAAVLYRRKRHTVACAKLMHDDTYACRFLDCHYTRAEHRTPTQ</sequence>
<dbReference type="RefSeq" id="WP_189326733.1">
    <property type="nucleotide sequence ID" value="NZ_BMPQ01000035.1"/>
</dbReference>
<dbReference type="InterPro" id="IPR000425">
    <property type="entry name" value="MIP"/>
</dbReference>
<feature type="transmembrane region" description="Helical" evidence="7">
    <location>
        <begin position="92"/>
        <end position="114"/>
    </location>
</feature>
<comment type="caution">
    <text evidence="8">The sequence shown here is derived from an EMBL/GenBank/DDBJ whole genome shotgun (WGS) entry which is preliminary data.</text>
</comment>
<feature type="transmembrane region" description="Helical" evidence="7">
    <location>
        <begin position="44"/>
        <end position="65"/>
    </location>
</feature>
<comment type="similarity">
    <text evidence="6">Belongs to the MIP/aquaporin (TC 1.A.8) family.</text>
</comment>
<dbReference type="Pfam" id="PF00230">
    <property type="entry name" value="MIP"/>
    <property type="match status" value="1"/>
</dbReference>
<feature type="transmembrane region" description="Helical" evidence="7">
    <location>
        <begin position="167"/>
        <end position="185"/>
    </location>
</feature>
<feature type="transmembrane region" description="Helical" evidence="7">
    <location>
        <begin position="134"/>
        <end position="155"/>
    </location>
</feature>
<evidence type="ECO:0000256" key="7">
    <source>
        <dbReference type="SAM" id="Phobius"/>
    </source>
</evidence>
<dbReference type="PRINTS" id="PR00783">
    <property type="entry name" value="MINTRINSICP"/>
</dbReference>
<evidence type="ECO:0000256" key="5">
    <source>
        <dbReference type="ARBA" id="ARBA00023136"/>
    </source>
</evidence>
<dbReference type="PANTHER" id="PTHR45724:SF13">
    <property type="entry name" value="AQUAPORIN NIP1-1-RELATED"/>
    <property type="match status" value="1"/>
</dbReference>
<evidence type="ECO:0000256" key="4">
    <source>
        <dbReference type="ARBA" id="ARBA00022989"/>
    </source>
</evidence>
<dbReference type="AlphaFoldDB" id="A0A917RI27"/>